<feature type="transmembrane region" description="Helical" evidence="1">
    <location>
        <begin position="7"/>
        <end position="26"/>
    </location>
</feature>
<keyword evidence="1" id="KW-0812">Transmembrane</keyword>
<protein>
    <submittedName>
        <fullName evidence="2">Uncharacterized protein</fullName>
    </submittedName>
</protein>
<accession>A3IR32</accession>
<organism evidence="2 3">
    <name type="scientific">Crocosphaera chwakensis CCY0110</name>
    <dbReference type="NCBI Taxonomy" id="391612"/>
    <lineage>
        <taxon>Bacteria</taxon>
        <taxon>Bacillati</taxon>
        <taxon>Cyanobacteriota</taxon>
        <taxon>Cyanophyceae</taxon>
        <taxon>Oscillatoriophycideae</taxon>
        <taxon>Chroococcales</taxon>
        <taxon>Aphanothecaceae</taxon>
        <taxon>Crocosphaera</taxon>
        <taxon>Crocosphaera chwakensis</taxon>
    </lineage>
</organism>
<evidence type="ECO:0000256" key="1">
    <source>
        <dbReference type="SAM" id="Phobius"/>
    </source>
</evidence>
<sequence length="72" mass="8274">MYFFYKLAIHFLFLCTFLWFPISIFISIKALKEGDADSCFNALDSLFSVVDIAIYLLLFITALKALIDVLIL</sequence>
<evidence type="ECO:0000313" key="2">
    <source>
        <dbReference type="EMBL" id="EAZ91022.1"/>
    </source>
</evidence>
<name>A3IR32_9CHRO</name>
<keyword evidence="3" id="KW-1185">Reference proteome</keyword>
<gene>
    <name evidence="2" type="ORF">CY0110_27460</name>
</gene>
<dbReference type="AlphaFoldDB" id="A3IR32"/>
<feature type="transmembrane region" description="Helical" evidence="1">
    <location>
        <begin position="46"/>
        <end position="67"/>
    </location>
</feature>
<keyword evidence="1" id="KW-0472">Membrane</keyword>
<keyword evidence="1" id="KW-1133">Transmembrane helix</keyword>
<proteinExistence type="predicted"/>
<evidence type="ECO:0000313" key="3">
    <source>
        <dbReference type="Proteomes" id="UP000003781"/>
    </source>
</evidence>
<dbReference type="Proteomes" id="UP000003781">
    <property type="component" value="Unassembled WGS sequence"/>
</dbReference>
<dbReference type="EMBL" id="AAXW01000017">
    <property type="protein sequence ID" value="EAZ91022.1"/>
    <property type="molecule type" value="Genomic_DNA"/>
</dbReference>
<reference evidence="2 3" key="1">
    <citation type="submission" date="2007-03" db="EMBL/GenBank/DDBJ databases">
        <authorList>
            <person name="Stal L."/>
            <person name="Ferriera S."/>
            <person name="Johnson J."/>
            <person name="Kravitz S."/>
            <person name="Beeson K."/>
            <person name="Sutton G."/>
            <person name="Rogers Y.-H."/>
            <person name="Friedman R."/>
            <person name="Frazier M."/>
            <person name="Venter J.C."/>
        </authorList>
    </citation>
    <scope>NUCLEOTIDE SEQUENCE [LARGE SCALE GENOMIC DNA]</scope>
    <source>
        <strain evidence="2 3">CCY0110</strain>
    </source>
</reference>
<comment type="caution">
    <text evidence="2">The sequence shown here is derived from an EMBL/GenBank/DDBJ whole genome shotgun (WGS) entry which is preliminary data.</text>
</comment>